<name>A0A3D8J1X0_9HELI</name>
<dbReference type="AlphaFoldDB" id="A0A3D8J1X0"/>
<evidence type="ECO:0000256" key="4">
    <source>
        <dbReference type="ARBA" id="ARBA00022989"/>
    </source>
</evidence>
<sequence length="410" mass="46616">MIDSELGRVAKILASYGKIFHSKTYFRDLILIFDRRILAHFDFLIPLLITPIILLSLFLIYELGSALIYKQLIYIGASFGVAYVVFFIPFRKLSKGIYLFYWLCIVLLVLVEFLGTKKLGAQRWIEIPFTPFSIQPSEILKIALMLMLALVIRQNPPPRDGYDWQEFGRISLLILLPFFIILRQPDLGTALTVLFMGFGMLFLIGVNKKIWITLTLVFAIASPLIYQYGIRDYQKKRIHDFLSEKPSHQVNQSIIAIGAGGLRGKQKDEATQSQLKFLPIATSDFIFAYYMERFGFIGGVALIGIYMFLIFHILSYCLLNAKDYFLKVVSSCIAILLFVYMSVNIAMTIGFAPVVGLPLPLFSYGGTSFMTFILMLAILENLLAFRFDLKYNTPSRKNGLLAQLVRALGS</sequence>
<dbReference type="GO" id="GO:0015648">
    <property type="term" value="F:lipid-linked peptidoglycan transporter activity"/>
    <property type="evidence" value="ECO:0007669"/>
    <property type="project" value="TreeGrafter"/>
</dbReference>
<dbReference type="Pfam" id="PF01098">
    <property type="entry name" value="FTSW_RODA_SPOVE"/>
    <property type="match status" value="1"/>
</dbReference>
<feature type="transmembrane region" description="Helical" evidence="6">
    <location>
        <begin position="96"/>
        <end position="115"/>
    </location>
</feature>
<feature type="transmembrane region" description="Helical" evidence="6">
    <location>
        <begin position="331"/>
        <end position="355"/>
    </location>
</feature>
<keyword evidence="3" id="KW-0133">Cell shape</keyword>
<feature type="transmembrane region" description="Helical" evidence="6">
    <location>
        <begin position="164"/>
        <end position="182"/>
    </location>
</feature>
<dbReference type="InterPro" id="IPR001182">
    <property type="entry name" value="FtsW/RodA"/>
</dbReference>
<feature type="transmembrane region" description="Helical" evidence="6">
    <location>
        <begin position="210"/>
        <end position="229"/>
    </location>
</feature>
<feature type="transmembrane region" description="Helical" evidence="6">
    <location>
        <begin position="361"/>
        <end position="387"/>
    </location>
</feature>
<dbReference type="OrthoDB" id="9768187at2"/>
<dbReference type="PANTHER" id="PTHR30474:SF1">
    <property type="entry name" value="PEPTIDOGLYCAN GLYCOSYLTRANSFERASE MRDB"/>
    <property type="match status" value="1"/>
</dbReference>
<protein>
    <submittedName>
        <fullName evidence="7">Rod shape-determining protein RodA</fullName>
    </submittedName>
</protein>
<keyword evidence="5 6" id="KW-0472">Membrane</keyword>
<feature type="transmembrane region" description="Helical" evidence="6">
    <location>
        <begin position="72"/>
        <end position="90"/>
    </location>
</feature>
<feature type="transmembrane region" description="Helical" evidence="6">
    <location>
        <begin position="187"/>
        <end position="204"/>
    </location>
</feature>
<evidence type="ECO:0000256" key="2">
    <source>
        <dbReference type="ARBA" id="ARBA00022692"/>
    </source>
</evidence>
<evidence type="ECO:0000313" key="7">
    <source>
        <dbReference type="EMBL" id="RDU71230.1"/>
    </source>
</evidence>
<feature type="transmembrane region" description="Helical" evidence="6">
    <location>
        <begin position="37"/>
        <end position="60"/>
    </location>
</feature>
<keyword evidence="4 6" id="KW-1133">Transmembrane helix</keyword>
<evidence type="ECO:0000256" key="5">
    <source>
        <dbReference type="ARBA" id="ARBA00023136"/>
    </source>
</evidence>
<keyword evidence="2 6" id="KW-0812">Transmembrane</keyword>
<evidence type="ECO:0000256" key="3">
    <source>
        <dbReference type="ARBA" id="ARBA00022960"/>
    </source>
</evidence>
<accession>A0A3D8J1X0</accession>
<feature type="transmembrane region" description="Helical" evidence="6">
    <location>
        <begin position="127"/>
        <end position="152"/>
    </location>
</feature>
<dbReference type="GO" id="GO:0005886">
    <property type="term" value="C:plasma membrane"/>
    <property type="evidence" value="ECO:0007669"/>
    <property type="project" value="TreeGrafter"/>
</dbReference>
<comment type="caution">
    <text evidence="7">The sequence shown here is derived from an EMBL/GenBank/DDBJ whole genome shotgun (WGS) entry which is preliminary data.</text>
</comment>
<dbReference type="EMBL" id="NXLV01000004">
    <property type="protein sequence ID" value="RDU71230.1"/>
    <property type="molecule type" value="Genomic_DNA"/>
</dbReference>
<evidence type="ECO:0000256" key="1">
    <source>
        <dbReference type="ARBA" id="ARBA00004141"/>
    </source>
</evidence>
<dbReference type="GO" id="GO:0051301">
    <property type="term" value="P:cell division"/>
    <property type="evidence" value="ECO:0007669"/>
    <property type="project" value="InterPro"/>
</dbReference>
<comment type="subcellular location">
    <subcellularLocation>
        <location evidence="1">Membrane</location>
        <topology evidence="1">Multi-pass membrane protein</topology>
    </subcellularLocation>
</comment>
<dbReference type="Proteomes" id="UP000257045">
    <property type="component" value="Unassembled WGS sequence"/>
</dbReference>
<dbReference type="GO" id="GO:0008360">
    <property type="term" value="P:regulation of cell shape"/>
    <property type="evidence" value="ECO:0007669"/>
    <property type="project" value="UniProtKB-KW"/>
</dbReference>
<feature type="transmembrane region" description="Helical" evidence="6">
    <location>
        <begin position="297"/>
        <end position="319"/>
    </location>
</feature>
<evidence type="ECO:0000256" key="6">
    <source>
        <dbReference type="SAM" id="Phobius"/>
    </source>
</evidence>
<reference evidence="7 8" key="1">
    <citation type="submission" date="2018-04" db="EMBL/GenBank/DDBJ databases">
        <title>Novel Campyloabacter and Helicobacter Species and Strains.</title>
        <authorList>
            <person name="Mannion A.J."/>
            <person name="Shen Z."/>
            <person name="Fox J.G."/>
        </authorList>
    </citation>
    <scope>NUCLEOTIDE SEQUENCE [LARGE SCALE GENOMIC DNA]</scope>
    <source>
        <strain evidence="7 8">MIT 04-9366</strain>
    </source>
</reference>
<dbReference type="GO" id="GO:0032153">
    <property type="term" value="C:cell division site"/>
    <property type="evidence" value="ECO:0007669"/>
    <property type="project" value="TreeGrafter"/>
</dbReference>
<keyword evidence="8" id="KW-1185">Reference proteome</keyword>
<proteinExistence type="predicted"/>
<dbReference type="PANTHER" id="PTHR30474">
    <property type="entry name" value="CELL CYCLE PROTEIN"/>
    <property type="match status" value="1"/>
</dbReference>
<gene>
    <name evidence="7" type="ORF">CQA58_03450</name>
</gene>
<organism evidence="7 8">
    <name type="scientific">Helicobacter brantae</name>
    <dbReference type="NCBI Taxonomy" id="375927"/>
    <lineage>
        <taxon>Bacteria</taxon>
        <taxon>Pseudomonadati</taxon>
        <taxon>Campylobacterota</taxon>
        <taxon>Epsilonproteobacteria</taxon>
        <taxon>Campylobacterales</taxon>
        <taxon>Helicobacteraceae</taxon>
        <taxon>Helicobacter</taxon>
    </lineage>
</organism>
<evidence type="ECO:0000313" key="8">
    <source>
        <dbReference type="Proteomes" id="UP000257045"/>
    </source>
</evidence>